<protein>
    <recommendedName>
        <fullName evidence="1">Protein FAR1-RELATED SEQUENCE</fullName>
    </recommendedName>
</protein>
<reference evidence="3 4" key="1">
    <citation type="submission" date="2016-09" db="EMBL/GenBank/DDBJ databases">
        <title>The draft genome of Dichanthelium oligosanthes: A C3 panicoid grass species.</title>
        <authorList>
            <person name="Studer A.J."/>
            <person name="Schnable J.C."/>
            <person name="Brutnell T.P."/>
        </authorList>
    </citation>
    <scope>NUCLEOTIDE SEQUENCE [LARGE SCALE GENOMIC DNA]</scope>
    <source>
        <strain evidence="4">cv. Kellogg 1175</strain>
        <tissue evidence="3">Leaf</tissue>
    </source>
</reference>
<dbReference type="AlphaFoldDB" id="A0A1E5W9B0"/>
<organism evidence="3 4">
    <name type="scientific">Dichanthelium oligosanthes</name>
    <dbReference type="NCBI Taxonomy" id="888268"/>
    <lineage>
        <taxon>Eukaryota</taxon>
        <taxon>Viridiplantae</taxon>
        <taxon>Streptophyta</taxon>
        <taxon>Embryophyta</taxon>
        <taxon>Tracheophyta</taxon>
        <taxon>Spermatophyta</taxon>
        <taxon>Magnoliopsida</taxon>
        <taxon>Liliopsida</taxon>
        <taxon>Poales</taxon>
        <taxon>Poaceae</taxon>
        <taxon>PACMAD clade</taxon>
        <taxon>Panicoideae</taxon>
        <taxon>Panicodae</taxon>
        <taxon>Paniceae</taxon>
        <taxon>Dichantheliinae</taxon>
        <taxon>Dichanthelium</taxon>
    </lineage>
</organism>
<keyword evidence="1" id="KW-0539">Nucleus</keyword>
<dbReference type="PANTHER" id="PTHR31669:SF296">
    <property type="entry name" value="PROTEIN FAR1-RELATED SEQUENCE"/>
    <property type="match status" value="1"/>
</dbReference>
<dbReference type="GO" id="GO:0005634">
    <property type="term" value="C:nucleus"/>
    <property type="evidence" value="ECO:0007669"/>
    <property type="project" value="UniProtKB-SubCell"/>
</dbReference>
<dbReference type="EMBL" id="LWDX02016824">
    <property type="protein sequence ID" value="OEL34001.1"/>
    <property type="molecule type" value="Genomic_DNA"/>
</dbReference>
<proteinExistence type="inferred from homology"/>
<sequence>MHNFFPFLQTTARSEGFNAVLKRYVNPLNLILNFVHQYKKIQDRIFSKQVMHKADTVIKVPHYLTGHPMERQMKEMYAIRLFNVFQDELQLSLSYYIVCIDGNNLIDGPIWVLPSPILWKENIQGDSEHAFDAFVVREVPDQYILPRWSAEKVDDGDNAEVAGDHLQPTQITTHGRHTVRYNTMCTNFAKIVRLFMIDDEGHEIVLKHVVALQSELNTHKKRKMSSSTSEIQGLQAGGQSQGNASASRRNTKSKKQSKATDVDTLAAAPLQSGMSTCAL</sequence>
<keyword evidence="1" id="KW-0479">Metal-binding</keyword>
<evidence type="ECO:0000313" key="4">
    <source>
        <dbReference type="Proteomes" id="UP000095767"/>
    </source>
</evidence>
<accession>A0A1E5W9B0</accession>
<name>A0A1E5W9B0_9POAL</name>
<evidence type="ECO:0000313" key="3">
    <source>
        <dbReference type="EMBL" id="OEL34001.1"/>
    </source>
</evidence>
<comment type="similarity">
    <text evidence="1">Belongs to the FHY3/FAR1 family.</text>
</comment>
<feature type="region of interest" description="Disordered" evidence="2">
    <location>
        <begin position="218"/>
        <end position="265"/>
    </location>
</feature>
<dbReference type="GO" id="GO:0008270">
    <property type="term" value="F:zinc ion binding"/>
    <property type="evidence" value="ECO:0007669"/>
    <property type="project" value="UniProtKB-UniRule"/>
</dbReference>
<dbReference type="InterPro" id="IPR031052">
    <property type="entry name" value="FHY3/FAR1"/>
</dbReference>
<dbReference type="OrthoDB" id="689460at2759"/>
<evidence type="ECO:0000256" key="1">
    <source>
        <dbReference type="RuleBase" id="RU367018"/>
    </source>
</evidence>
<dbReference type="PANTHER" id="PTHR31669">
    <property type="entry name" value="PROTEIN FAR1-RELATED SEQUENCE 10-RELATED"/>
    <property type="match status" value="1"/>
</dbReference>
<dbReference type="GO" id="GO:0006355">
    <property type="term" value="P:regulation of DNA-templated transcription"/>
    <property type="evidence" value="ECO:0007669"/>
    <property type="project" value="UniProtKB-UniRule"/>
</dbReference>
<comment type="subcellular location">
    <subcellularLocation>
        <location evidence="1">Nucleus</location>
    </subcellularLocation>
</comment>
<comment type="function">
    <text evidence="1">Putative transcription activator involved in regulating light control of development.</text>
</comment>
<dbReference type="Proteomes" id="UP000095767">
    <property type="component" value="Unassembled WGS sequence"/>
</dbReference>
<gene>
    <name evidence="3" type="ORF">BAE44_0004981</name>
</gene>
<feature type="compositionally biased region" description="Polar residues" evidence="2">
    <location>
        <begin position="225"/>
        <end position="234"/>
    </location>
</feature>
<keyword evidence="4" id="KW-1185">Reference proteome</keyword>
<keyword evidence="1" id="KW-0862">Zinc</keyword>
<evidence type="ECO:0000256" key="2">
    <source>
        <dbReference type="SAM" id="MobiDB-lite"/>
    </source>
</evidence>
<comment type="caution">
    <text evidence="3">The sequence shown here is derived from an EMBL/GenBank/DDBJ whole genome shotgun (WGS) entry which is preliminary data.</text>
</comment>
<keyword evidence="1" id="KW-0863">Zinc-finger</keyword>